<proteinExistence type="predicted"/>
<gene>
    <name evidence="1" type="ORF">COT91_01250</name>
</gene>
<evidence type="ECO:0000313" key="1">
    <source>
        <dbReference type="EMBL" id="PIR97499.1"/>
    </source>
</evidence>
<protein>
    <submittedName>
        <fullName evidence="1">Uncharacterized protein</fullName>
    </submittedName>
</protein>
<dbReference type="AlphaFoldDB" id="A0A2H0VGL3"/>
<accession>A0A2H0VGL3</accession>
<name>A0A2H0VGL3_9BACT</name>
<evidence type="ECO:0000313" key="2">
    <source>
        <dbReference type="Proteomes" id="UP000230557"/>
    </source>
</evidence>
<dbReference type="Proteomes" id="UP000230557">
    <property type="component" value="Unassembled WGS sequence"/>
</dbReference>
<organism evidence="1 2">
    <name type="scientific">Candidatus Doudnabacteria bacterium CG10_big_fil_rev_8_21_14_0_10_41_10</name>
    <dbReference type="NCBI Taxonomy" id="1974551"/>
    <lineage>
        <taxon>Bacteria</taxon>
        <taxon>Candidatus Doudnaibacteriota</taxon>
    </lineage>
</organism>
<sequence>MKLSLNTISQHEVFERGVDHVNPNPTQLEWVFQIFLSIKEKLGNIAEMVEVVKMGFRQFSFETKYPLVLDIEVILAEPGEVPHPRRKIIVKGEGKGYWQESNTSATKLPDEVADDITVRVKGALSDFATNLRLMADHMDPNK</sequence>
<comment type="caution">
    <text evidence="1">The sequence shown here is derived from an EMBL/GenBank/DDBJ whole genome shotgun (WGS) entry which is preliminary data.</text>
</comment>
<reference evidence="2" key="1">
    <citation type="submission" date="2017-09" db="EMBL/GenBank/DDBJ databases">
        <title>Depth-based differentiation of microbial function through sediment-hosted aquifers and enrichment of novel symbionts in the deep terrestrial subsurface.</title>
        <authorList>
            <person name="Probst A.J."/>
            <person name="Ladd B."/>
            <person name="Jarett J.K."/>
            <person name="Geller-Mcgrath D.E."/>
            <person name="Sieber C.M.K."/>
            <person name="Emerson J.B."/>
            <person name="Anantharaman K."/>
            <person name="Thomas B.C."/>
            <person name="Malmstrom R."/>
            <person name="Stieglmeier M."/>
            <person name="Klingl A."/>
            <person name="Woyke T."/>
            <person name="Ryan C.M."/>
            <person name="Banfield J.F."/>
        </authorList>
    </citation>
    <scope>NUCLEOTIDE SEQUENCE [LARGE SCALE GENOMIC DNA]</scope>
</reference>
<dbReference type="EMBL" id="PFAJ01000015">
    <property type="protein sequence ID" value="PIR97499.1"/>
    <property type="molecule type" value="Genomic_DNA"/>
</dbReference>